<dbReference type="STRING" id="1678841.TBC1_12161"/>
<reference evidence="2" key="1">
    <citation type="journal article" date="2015" name="Genome Announc.">
        <title>Draft Genome Sequence of Bacteroidales Strain TBC1, a Novel Isolate from a Methanogenic Wastewater Treatment System.</title>
        <authorList>
            <person name="Tourlousse D.M."/>
            <person name="Matsuura N."/>
            <person name="Sun L."/>
            <person name="Toyonaga M."/>
            <person name="Kuroda K."/>
            <person name="Ohashi A."/>
            <person name="Cruz R."/>
            <person name="Yamaguchi T."/>
            <person name="Sekiguchi Y."/>
        </authorList>
    </citation>
    <scope>NUCLEOTIDE SEQUENCE [LARGE SCALE GENOMIC DNA]</scope>
    <source>
        <strain evidence="2">TBC1</strain>
    </source>
</reference>
<dbReference type="AlphaFoldDB" id="A0A0S7BTU9"/>
<dbReference type="RefSeq" id="WP_062043505.1">
    <property type="nucleotide sequence ID" value="NZ_DF968183.1"/>
</dbReference>
<feature type="transmembrane region" description="Helical" evidence="1">
    <location>
        <begin position="152"/>
        <end position="177"/>
    </location>
</feature>
<feature type="transmembrane region" description="Helical" evidence="1">
    <location>
        <begin position="51"/>
        <end position="72"/>
    </location>
</feature>
<gene>
    <name evidence="2" type="ORF">TBC1_12161</name>
</gene>
<keyword evidence="3" id="KW-1185">Reference proteome</keyword>
<keyword evidence="1" id="KW-0472">Membrane</keyword>
<evidence type="ECO:0008006" key="4">
    <source>
        <dbReference type="Google" id="ProtNLM"/>
    </source>
</evidence>
<dbReference type="OrthoDB" id="1117234at2"/>
<keyword evidence="1" id="KW-1133">Transmembrane helix</keyword>
<evidence type="ECO:0000256" key="1">
    <source>
        <dbReference type="SAM" id="Phobius"/>
    </source>
</evidence>
<evidence type="ECO:0000313" key="2">
    <source>
        <dbReference type="EMBL" id="GAP44357.1"/>
    </source>
</evidence>
<feature type="transmembrane region" description="Helical" evidence="1">
    <location>
        <begin position="27"/>
        <end position="45"/>
    </location>
</feature>
<protein>
    <recommendedName>
        <fullName evidence="4">DUF4199 domain-containing protein</fullName>
    </recommendedName>
</protein>
<proteinExistence type="predicted"/>
<dbReference type="Pfam" id="PF13858">
    <property type="entry name" value="DUF4199"/>
    <property type="match status" value="1"/>
</dbReference>
<sequence length="191" mass="21333">MENFVENQADEPIAKAKISLVNHALRYGLYTAAAFVLFSLLLYSVDVSRTGWVNYLSFVILIIGIVIATIAYRDKINSGFLSYGRCLSIGVLISLVVGIVMAIYSYVFFTYFDPGALDKLLEASEQEMINRGMSDEEIDLAMPFTEKMMSPVFLSITSLLSMVLYGTVFSLITSIFIKKEDNSFEGAFRES</sequence>
<feature type="transmembrane region" description="Helical" evidence="1">
    <location>
        <begin position="84"/>
        <end position="109"/>
    </location>
</feature>
<accession>A0A0S7BTU9</accession>
<dbReference type="InterPro" id="IPR025250">
    <property type="entry name" value="DUF4199"/>
</dbReference>
<evidence type="ECO:0000313" key="3">
    <source>
        <dbReference type="Proteomes" id="UP000053091"/>
    </source>
</evidence>
<organism evidence="2">
    <name type="scientific">Lentimicrobium saccharophilum</name>
    <dbReference type="NCBI Taxonomy" id="1678841"/>
    <lineage>
        <taxon>Bacteria</taxon>
        <taxon>Pseudomonadati</taxon>
        <taxon>Bacteroidota</taxon>
        <taxon>Bacteroidia</taxon>
        <taxon>Bacteroidales</taxon>
        <taxon>Lentimicrobiaceae</taxon>
        <taxon>Lentimicrobium</taxon>
    </lineage>
</organism>
<name>A0A0S7BTU9_9BACT</name>
<dbReference type="EMBL" id="DF968183">
    <property type="protein sequence ID" value="GAP44357.1"/>
    <property type="molecule type" value="Genomic_DNA"/>
</dbReference>
<dbReference type="Proteomes" id="UP000053091">
    <property type="component" value="Unassembled WGS sequence"/>
</dbReference>
<keyword evidence="1" id="KW-0812">Transmembrane</keyword>